<dbReference type="NCBIfam" id="NF003421">
    <property type="entry name" value="PRK04860.1"/>
    <property type="match status" value="1"/>
</dbReference>
<dbReference type="EMBL" id="JBEQCT010000009">
    <property type="protein sequence ID" value="MFM2486547.1"/>
    <property type="molecule type" value="Genomic_DNA"/>
</dbReference>
<protein>
    <submittedName>
        <fullName evidence="2">SprT family zinc-dependent metalloprotease</fullName>
    </submittedName>
</protein>
<feature type="domain" description="SprT-like" evidence="1">
    <location>
        <begin position="6"/>
        <end position="154"/>
    </location>
</feature>
<reference evidence="2 3" key="1">
    <citation type="journal article" date="2013" name="Int. J. Syst. Evol. Microbiol.">
        <title>Celerinatantimonas yamalensis sp. nov., a cold-adapted diazotrophic bacterium from a cold permafrost brine.</title>
        <authorList>
            <person name="Shcherbakova V."/>
            <person name="Chuvilskaya N."/>
            <person name="Rivkina E."/>
            <person name="Demidov N."/>
            <person name="Uchaeva V."/>
            <person name="Suetin S."/>
            <person name="Suzina N."/>
            <person name="Gilichinsky D."/>
        </authorList>
    </citation>
    <scope>NUCLEOTIDE SEQUENCE [LARGE SCALE GENOMIC DNA]</scope>
    <source>
        <strain evidence="2 3">C7</strain>
    </source>
</reference>
<proteinExistence type="predicted"/>
<sequence>MQAIIDSCDTYCQRAEDYFERSFLRPQIRVDLRGQAAGQANLSRALLRFNPILYQENRQHFLRHTVGHEVAHWIAYSLYGSVRAHGREWQQIMTDVFDLRAERLHHYNTQSVIGPTYTYHCHCRTHQLTKRRHKAIQKGLVYCCRACQGTLTLATHSLLPIQTTFIKE</sequence>
<keyword evidence="2" id="KW-0645">Protease</keyword>
<comment type="caution">
    <text evidence="2">The sequence shown here is derived from an EMBL/GenBank/DDBJ whole genome shotgun (WGS) entry which is preliminary data.</text>
</comment>
<evidence type="ECO:0000259" key="1">
    <source>
        <dbReference type="SMART" id="SM00731"/>
    </source>
</evidence>
<keyword evidence="3" id="KW-1185">Reference proteome</keyword>
<keyword evidence="2" id="KW-0482">Metalloprotease</keyword>
<dbReference type="PANTHER" id="PTHR38773:SF1">
    <property type="entry name" value="PROTEIN SPRT"/>
    <property type="match status" value="1"/>
</dbReference>
<dbReference type="GO" id="GO:0008237">
    <property type="term" value="F:metallopeptidase activity"/>
    <property type="evidence" value="ECO:0007669"/>
    <property type="project" value="UniProtKB-KW"/>
</dbReference>
<gene>
    <name evidence="2" type="ORF">ABUE30_16060</name>
</gene>
<accession>A0ABW9GAL3</accession>
<organism evidence="2 3">
    <name type="scientific">Celerinatantimonas yamalensis</name>
    <dbReference type="NCBI Taxonomy" id="559956"/>
    <lineage>
        <taxon>Bacteria</taxon>
        <taxon>Pseudomonadati</taxon>
        <taxon>Pseudomonadota</taxon>
        <taxon>Gammaproteobacteria</taxon>
        <taxon>Celerinatantimonadaceae</taxon>
        <taxon>Celerinatantimonas</taxon>
    </lineage>
</organism>
<dbReference type="Pfam" id="PF10263">
    <property type="entry name" value="SprT-like"/>
    <property type="match status" value="1"/>
</dbReference>
<dbReference type="PANTHER" id="PTHR38773">
    <property type="entry name" value="PROTEIN SPRT"/>
    <property type="match status" value="1"/>
</dbReference>
<keyword evidence="2" id="KW-0378">Hydrolase</keyword>
<dbReference type="Proteomes" id="UP001629953">
    <property type="component" value="Unassembled WGS sequence"/>
</dbReference>
<name>A0ABW9GAL3_9GAMM</name>
<dbReference type="RefSeq" id="WP_408624851.1">
    <property type="nucleotide sequence ID" value="NZ_JBEQCT010000009.1"/>
</dbReference>
<dbReference type="InterPro" id="IPR006640">
    <property type="entry name" value="SprT-like_domain"/>
</dbReference>
<evidence type="ECO:0000313" key="2">
    <source>
        <dbReference type="EMBL" id="MFM2486547.1"/>
    </source>
</evidence>
<dbReference type="SMART" id="SM00731">
    <property type="entry name" value="SprT"/>
    <property type="match status" value="1"/>
</dbReference>
<evidence type="ECO:0000313" key="3">
    <source>
        <dbReference type="Proteomes" id="UP001629953"/>
    </source>
</evidence>